<dbReference type="Proteomes" id="UP000500938">
    <property type="component" value="Chromosome"/>
</dbReference>
<sequence>MTRGADLERVRHEGKRVRTASMDVRALSSLLGVPRVGFVIPKYKHSGVDRNRLKRRLRELIRVDVLSELPPMDLVFKVLPVAYTRNFDTLRAEVLQAVRKIAR</sequence>
<evidence type="ECO:0000256" key="5">
    <source>
        <dbReference type="ARBA" id="ARBA00022884"/>
    </source>
</evidence>
<organism evidence="7 8">
    <name type="scientific">Gemmatimonas groenlandica</name>
    <dbReference type="NCBI Taxonomy" id="2732249"/>
    <lineage>
        <taxon>Bacteria</taxon>
        <taxon>Pseudomonadati</taxon>
        <taxon>Gemmatimonadota</taxon>
        <taxon>Gemmatimonadia</taxon>
        <taxon>Gemmatimonadales</taxon>
        <taxon>Gemmatimonadaceae</taxon>
        <taxon>Gemmatimonas</taxon>
    </lineage>
</organism>
<dbReference type="InterPro" id="IPR000100">
    <property type="entry name" value="RNase_P"/>
</dbReference>
<dbReference type="GO" id="GO:0030677">
    <property type="term" value="C:ribonuclease P complex"/>
    <property type="evidence" value="ECO:0007669"/>
    <property type="project" value="TreeGrafter"/>
</dbReference>
<evidence type="ECO:0000256" key="1">
    <source>
        <dbReference type="ARBA" id="ARBA00022694"/>
    </source>
</evidence>
<evidence type="ECO:0000256" key="6">
    <source>
        <dbReference type="NCBIfam" id="TIGR00188"/>
    </source>
</evidence>
<keyword evidence="4 7" id="KW-0378">Hydrolase</keyword>
<evidence type="ECO:0000313" key="8">
    <source>
        <dbReference type="Proteomes" id="UP000500938"/>
    </source>
</evidence>
<keyword evidence="1" id="KW-0819">tRNA processing</keyword>
<keyword evidence="8" id="KW-1185">Reference proteome</keyword>
<proteinExistence type="predicted"/>
<protein>
    <recommendedName>
        <fullName evidence="6">Ribonuclease P protein component</fullName>
        <ecNumber evidence="6">3.1.26.5</ecNumber>
    </recommendedName>
</protein>
<dbReference type="NCBIfam" id="TIGR00188">
    <property type="entry name" value="rnpA"/>
    <property type="match status" value="1"/>
</dbReference>
<dbReference type="SUPFAM" id="SSF54211">
    <property type="entry name" value="Ribosomal protein S5 domain 2-like"/>
    <property type="match status" value="1"/>
</dbReference>
<dbReference type="PANTHER" id="PTHR33992:SF1">
    <property type="entry name" value="RIBONUCLEASE P PROTEIN COMPONENT"/>
    <property type="match status" value="1"/>
</dbReference>
<evidence type="ECO:0000256" key="4">
    <source>
        <dbReference type="ARBA" id="ARBA00022801"/>
    </source>
</evidence>
<dbReference type="GO" id="GO:0000049">
    <property type="term" value="F:tRNA binding"/>
    <property type="evidence" value="ECO:0007669"/>
    <property type="project" value="InterPro"/>
</dbReference>
<dbReference type="EC" id="3.1.26.5" evidence="6"/>
<dbReference type="InterPro" id="IPR020568">
    <property type="entry name" value="Ribosomal_Su5_D2-typ_SF"/>
</dbReference>
<keyword evidence="2" id="KW-0540">Nuclease</keyword>
<evidence type="ECO:0000256" key="2">
    <source>
        <dbReference type="ARBA" id="ARBA00022722"/>
    </source>
</evidence>
<keyword evidence="3" id="KW-0255">Endonuclease</keyword>
<dbReference type="PANTHER" id="PTHR33992">
    <property type="entry name" value="RIBONUCLEASE P PROTEIN COMPONENT"/>
    <property type="match status" value="1"/>
</dbReference>
<dbReference type="GO" id="GO:0042781">
    <property type="term" value="F:3'-tRNA processing endoribonuclease activity"/>
    <property type="evidence" value="ECO:0007669"/>
    <property type="project" value="TreeGrafter"/>
</dbReference>
<dbReference type="KEGG" id="ggr:HKW67_15745"/>
<dbReference type="GO" id="GO:0004526">
    <property type="term" value="F:ribonuclease P activity"/>
    <property type="evidence" value="ECO:0007669"/>
    <property type="project" value="UniProtKB-UniRule"/>
</dbReference>
<keyword evidence="5" id="KW-0694">RNA-binding</keyword>
<evidence type="ECO:0000256" key="3">
    <source>
        <dbReference type="ARBA" id="ARBA00022759"/>
    </source>
</evidence>
<evidence type="ECO:0000313" key="7">
    <source>
        <dbReference type="EMBL" id="QJR38259.1"/>
    </source>
</evidence>
<dbReference type="AlphaFoldDB" id="A0A6M4IX35"/>
<dbReference type="Gene3D" id="3.30.230.10">
    <property type="match status" value="1"/>
</dbReference>
<gene>
    <name evidence="7" type="primary">rnpA</name>
    <name evidence="7" type="ORF">HKW67_15745</name>
</gene>
<reference evidence="7 8" key="1">
    <citation type="submission" date="2020-05" db="EMBL/GenBank/DDBJ databases">
        <title>Complete genome sequence of Gemmatimonas greenlandica TET16.</title>
        <authorList>
            <person name="Zeng Y."/>
        </authorList>
    </citation>
    <scope>NUCLEOTIDE SEQUENCE [LARGE SCALE GENOMIC DNA]</scope>
    <source>
        <strain evidence="7 8">TET16</strain>
    </source>
</reference>
<accession>A0A6M4IX35</accession>
<dbReference type="InterPro" id="IPR014721">
    <property type="entry name" value="Ribsml_uS5_D2-typ_fold_subgr"/>
</dbReference>
<name>A0A6M4IX35_9BACT</name>
<dbReference type="Pfam" id="PF00825">
    <property type="entry name" value="Ribonuclease_P"/>
    <property type="match status" value="1"/>
</dbReference>
<dbReference type="EMBL" id="CP053085">
    <property type="protein sequence ID" value="QJR38259.1"/>
    <property type="molecule type" value="Genomic_DNA"/>
</dbReference>